<organism evidence="5 6">
    <name type="scientific">Clostridium cellulovorans (strain ATCC 35296 / DSM 3052 / OCM 3 / 743B)</name>
    <dbReference type="NCBI Taxonomy" id="573061"/>
    <lineage>
        <taxon>Bacteria</taxon>
        <taxon>Bacillati</taxon>
        <taxon>Bacillota</taxon>
        <taxon>Clostridia</taxon>
        <taxon>Eubacteriales</taxon>
        <taxon>Clostridiaceae</taxon>
        <taxon>Clostridium</taxon>
    </lineage>
</organism>
<protein>
    <submittedName>
        <fullName evidence="5">ROK family protein</fullName>
    </submittedName>
</protein>
<dbReference type="InterPro" id="IPR011991">
    <property type="entry name" value="ArsR-like_HTH"/>
</dbReference>
<dbReference type="InterPro" id="IPR049874">
    <property type="entry name" value="ROK_cs"/>
</dbReference>
<dbReference type="Gene3D" id="1.10.10.10">
    <property type="entry name" value="Winged helix-like DNA-binding domain superfamily/Winged helix DNA-binding domain"/>
    <property type="match status" value="1"/>
</dbReference>
<dbReference type="InterPro" id="IPR036388">
    <property type="entry name" value="WH-like_DNA-bd_sf"/>
</dbReference>
<dbReference type="Pfam" id="PF00480">
    <property type="entry name" value="ROK"/>
    <property type="match status" value="1"/>
</dbReference>
<keyword evidence="3" id="KW-0859">Xylose metabolism</keyword>
<dbReference type="InterPro" id="IPR036390">
    <property type="entry name" value="WH_DNA-bd_sf"/>
</dbReference>
<gene>
    <name evidence="5" type="ordered locus">Clocel_0594</name>
</gene>
<dbReference type="PANTHER" id="PTHR18964">
    <property type="entry name" value="ROK (REPRESSOR, ORF, KINASE) FAMILY"/>
    <property type="match status" value="1"/>
</dbReference>
<dbReference type="HOGENOM" id="CLU_036604_13_1_9"/>
<evidence type="ECO:0000256" key="1">
    <source>
        <dbReference type="ARBA" id="ARBA00002486"/>
    </source>
</evidence>
<dbReference type="KEGG" id="ccb:Clocel_0594"/>
<dbReference type="InterPro" id="IPR000835">
    <property type="entry name" value="HTH_MarR-typ"/>
</dbReference>
<dbReference type="InterPro" id="IPR000600">
    <property type="entry name" value="ROK"/>
</dbReference>
<sequence>MTKIKKLDQETIKKINQNNVLYLLYRHDQLTKHDIAKKLGISIPTVVTNINELIELGFVEEAGVGKSTGGRKPVIVKFLPDSRYSMGVVITKDYVRMVLTNLHFEIIKEVSISIDEELQSIDYIIEAVKEFQKNVCEELSIDENKILGIGFSLPGTVNEKTLILENAINLGIKNIDFKNYDFNCPVYIENEANASAYAEYFVYPDKSNSKLIFVSITEGIGTGIVFNSLLYKGANKRAGEWGHMTIVKDGKSCACGKNGCWEVYASSKALLKTYNKDTGLKRRNISEIFMELDEDYKTQKVVDEYLEYLAEGIKNIILIMDPDKIVIGGEIAFYEDYIKEALNEKVYKPNAFFTAKDCKIEFTKLKANASVIGAALLPVMPLFFNNNITI</sequence>
<dbReference type="eggNOG" id="COG1846">
    <property type="taxonomic scope" value="Bacteria"/>
</dbReference>
<dbReference type="InterPro" id="IPR043129">
    <property type="entry name" value="ATPase_NBD"/>
</dbReference>
<dbReference type="SUPFAM" id="SSF53067">
    <property type="entry name" value="Actin-like ATPase domain"/>
    <property type="match status" value="1"/>
</dbReference>
<dbReference type="STRING" id="573061.Clocel_0594"/>
<dbReference type="OrthoDB" id="9796533at2"/>
<dbReference type="PROSITE" id="PS01125">
    <property type="entry name" value="ROK"/>
    <property type="match status" value="1"/>
</dbReference>
<dbReference type="GO" id="GO:0042732">
    <property type="term" value="P:D-xylose metabolic process"/>
    <property type="evidence" value="ECO:0007669"/>
    <property type="project" value="UniProtKB-KW"/>
</dbReference>
<dbReference type="EMBL" id="CP002160">
    <property type="protein sequence ID" value="ADL50365.1"/>
    <property type="molecule type" value="Genomic_DNA"/>
</dbReference>
<comment type="similarity">
    <text evidence="2">Belongs to the ROK (NagC/XylR) family.</text>
</comment>
<dbReference type="AlphaFoldDB" id="D9SR77"/>
<evidence type="ECO:0000313" key="6">
    <source>
        <dbReference type="Proteomes" id="UP000002730"/>
    </source>
</evidence>
<feature type="domain" description="HTH marR-type" evidence="4">
    <location>
        <begin position="19"/>
        <end position="61"/>
    </location>
</feature>
<dbReference type="CDD" id="cd00090">
    <property type="entry name" value="HTH_ARSR"/>
    <property type="match status" value="1"/>
</dbReference>
<evidence type="ECO:0000256" key="2">
    <source>
        <dbReference type="ARBA" id="ARBA00006479"/>
    </source>
</evidence>
<comment type="function">
    <text evidence="1">Transcriptional repressor of xylose-utilizing enzymes.</text>
</comment>
<dbReference type="Proteomes" id="UP000002730">
    <property type="component" value="Chromosome"/>
</dbReference>
<reference evidence="5 6" key="1">
    <citation type="submission" date="2010-08" db="EMBL/GenBank/DDBJ databases">
        <title>Complete sequence of Clostridium cellulovorans 743B.</title>
        <authorList>
            <consortium name="US DOE Joint Genome Institute"/>
            <person name="Lucas S."/>
            <person name="Copeland A."/>
            <person name="Lapidus A."/>
            <person name="Cheng J.-F."/>
            <person name="Bruce D."/>
            <person name="Goodwin L."/>
            <person name="Pitluck S."/>
            <person name="Chertkov O."/>
            <person name="Detter J.C."/>
            <person name="Han C."/>
            <person name="Tapia R."/>
            <person name="Land M."/>
            <person name="Hauser L."/>
            <person name="Chang Y.-J."/>
            <person name="Jeffries C."/>
            <person name="Kyrpides N."/>
            <person name="Ivanova N."/>
            <person name="Mikhailova N."/>
            <person name="Hemme C.L."/>
            <person name="Woyke T."/>
        </authorList>
    </citation>
    <scope>NUCLEOTIDE SEQUENCE [LARGE SCALE GENOMIC DNA]</scope>
    <source>
        <strain evidence="6">ATCC 35296 / DSM 3052 / OCM 3 / 743B</strain>
    </source>
</reference>
<keyword evidence="3" id="KW-0119">Carbohydrate metabolism</keyword>
<dbReference type="PANTHER" id="PTHR18964:SF149">
    <property type="entry name" value="BIFUNCTIONAL UDP-N-ACETYLGLUCOSAMINE 2-EPIMERASE_N-ACETYLMANNOSAMINE KINASE"/>
    <property type="match status" value="1"/>
</dbReference>
<dbReference type="GO" id="GO:0003700">
    <property type="term" value="F:DNA-binding transcription factor activity"/>
    <property type="evidence" value="ECO:0007669"/>
    <property type="project" value="InterPro"/>
</dbReference>
<evidence type="ECO:0000256" key="3">
    <source>
        <dbReference type="ARBA" id="ARBA00022629"/>
    </source>
</evidence>
<name>D9SR77_CLOC7</name>
<proteinExistence type="inferred from homology"/>
<dbReference type="Gene3D" id="3.30.420.40">
    <property type="match status" value="2"/>
</dbReference>
<dbReference type="eggNOG" id="COG1940">
    <property type="taxonomic scope" value="Bacteria"/>
</dbReference>
<dbReference type="Pfam" id="PF12802">
    <property type="entry name" value="MarR_2"/>
    <property type="match status" value="1"/>
</dbReference>
<accession>D9SR77</accession>
<dbReference type="SUPFAM" id="SSF46785">
    <property type="entry name" value="Winged helix' DNA-binding domain"/>
    <property type="match status" value="1"/>
</dbReference>
<evidence type="ECO:0000259" key="4">
    <source>
        <dbReference type="Pfam" id="PF12802"/>
    </source>
</evidence>
<keyword evidence="6" id="KW-1185">Reference proteome</keyword>
<evidence type="ECO:0000313" key="5">
    <source>
        <dbReference type="EMBL" id="ADL50365.1"/>
    </source>
</evidence>